<evidence type="ECO:0000256" key="2">
    <source>
        <dbReference type="SAM" id="Phobius"/>
    </source>
</evidence>
<dbReference type="InterPro" id="IPR004864">
    <property type="entry name" value="LEA_2"/>
</dbReference>
<reference evidence="4" key="1">
    <citation type="submission" date="2020-01" db="EMBL/GenBank/DDBJ databases">
        <title>Genome sequence of Kobresia littledalei, the first chromosome-level genome in the family Cyperaceae.</title>
        <authorList>
            <person name="Qu G."/>
        </authorList>
    </citation>
    <scope>NUCLEOTIDE SEQUENCE</scope>
    <source>
        <strain evidence="4">C.B.Clarke</strain>
        <tissue evidence="4">Leaf</tissue>
    </source>
</reference>
<keyword evidence="2" id="KW-1133">Transmembrane helix</keyword>
<feature type="region of interest" description="Disordered" evidence="1">
    <location>
        <begin position="1"/>
        <end position="30"/>
    </location>
</feature>
<keyword evidence="2" id="KW-0812">Transmembrane</keyword>
<feature type="compositionally biased region" description="Polar residues" evidence="1">
    <location>
        <begin position="12"/>
        <end position="30"/>
    </location>
</feature>
<sequence>MADYTKKKKELSVQSPSVHPTNNTPASSSHSKFHVNRRHVTYLCACCTGITAILSLVILILSFTLFKVRDPTLTLNSITVDDFRINTSMSQKNLVSANVTLVSDISIKNPNMVSFKFSRTLTEFYYKGGTLGVAYAPAGQLGARKDTRLNVTMDVVANRIVEDNINVIENIFLHGEVDLTSYTSVKGRVSVFGLYKKDMEVGLNCSVVLGLSIINVEIKSTACQASDLKE</sequence>
<keyword evidence="2" id="KW-0472">Membrane</keyword>
<gene>
    <name evidence="4" type="ORF">FCM35_KLT10654</name>
</gene>
<dbReference type="SUPFAM" id="SSF117070">
    <property type="entry name" value="LEA14-like"/>
    <property type="match status" value="1"/>
</dbReference>
<evidence type="ECO:0000259" key="3">
    <source>
        <dbReference type="Pfam" id="PF03168"/>
    </source>
</evidence>
<feature type="transmembrane region" description="Helical" evidence="2">
    <location>
        <begin position="40"/>
        <end position="66"/>
    </location>
</feature>
<dbReference type="OrthoDB" id="764273at2759"/>
<protein>
    <submittedName>
        <fullName evidence="4">Late embryogenesis abundant protein</fullName>
    </submittedName>
</protein>
<dbReference type="Proteomes" id="UP000623129">
    <property type="component" value="Unassembled WGS sequence"/>
</dbReference>
<evidence type="ECO:0000313" key="5">
    <source>
        <dbReference type="Proteomes" id="UP000623129"/>
    </source>
</evidence>
<evidence type="ECO:0000313" key="4">
    <source>
        <dbReference type="EMBL" id="KAF3324497.1"/>
    </source>
</evidence>
<accession>A0A833QRY4</accession>
<dbReference type="Gene3D" id="2.60.40.1820">
    <property type="match status" value="1"/>
</dbReference>
<evidence type="ECO:0000256" key="1">
    <source>
        <dbReference type="SAM" id="MobiDB-lite"/>
    </source>
</evidence>
<organism evidence="4 5">
    <name type="scientific">Carex littledalei</name>
    <dbReference type="NCBI Taxonomy" id="544730"/>
    <lineage>
        <taxon>Eukaryota</taxon>
        <taxon>Viridiplantae</taxon>
        <taxon>Streptophyta</taxon>
        <taxon>Embryophyta</taxon>
        <taxon>Tracheophyta</taxon>
        <taxon>Spermatophyta</taxon>
        <taxon>Magnoliopsida</taxon>
        <taxon>Liliopsida</taxon>
        <taxon>Poales</taxon>
        <taxon>Cyperaceae</taxon>
        <taxon>Cyperoideae</taxon>
        <taxon>Cariceae</taxon>
        <taxon>Carex</taxon>
        <taxon>Carex subgen. Euthyceras</taxon>
    </lineage>
</organism>
<proteinExistence type="predicted"/>
<feature type="domain" description="Late embryogenesis abundant protein LEA-2 subgroup" evidence="3">
    <location>
        <begin position="105"/>
        <end position="206"/>
    </location>
</feature>
<dbReference type="EMBL" id="SWLB01000021">
    <property type="protein sequence ID" value="KAF3324497.1"/>
    <property type="molecule type" value="Genomic_DNA"/>
</dbReference>
<dbReference type="AlphaFoldDB" id="A0A833QRY4"/>
<comment type="caution">
    <text evidence="4">The sequence shown here is derived from an EMBL/GenBank/DDBJ whole genome shotgun (WGS) entry which is preliminary data.</text>
</comment>
<dbReference type="InterPro" id="IPR055301">
    <property type="entry name" value="Lea14-like_2"/>
</dbReference>
<dbReference type="Pfam" id="PF03168">
    <property type="entry name" value="LEA_2"/>
    <property type="match status" value="1"/>
</dbReference>
<dbReference type="PANTHER" id="PTHR31852">
    <property type="entry name" value="LATE EMBRYOGENESIS ABUNDANT (LEA) HYDROXYPROLINE-RICH GLYCOPROTEIN FAMILY"/>
    <property type="match status" value="1"/>
</dbReference>
<keyword evidence="5" id="KW-1185">Reference proteome</keyword>
<name>A0A833QRY4_9POAL</name>